<dbReference type="SUPFAM" id="SSF56672">
    <property type="entry name" value="DNA/RNA polymerases"/>
    <property type="match status" value="1"/>
</dbReference>
<feature type="region of interest" description="Disordered" evidence="2">
    <location>
        <begin position="594"/>
        <end position="616"/>
    </location>
</feature>
<dbReference type="OrthoDB" id="5967017at2759"/>
<gene>
    <name evidence="5" type="ORF">Fcan01_26528</name>
</gene>
<dbReference type="PANTHER" id="PTHR47331:SF1">
    <property type="entry name" value="GAG-LIKE PROTEIN"/>
    <property type="match status" value="1"/>
</dbReference>
<accession>A0A226D1L6</accession>
<evidence type="ECO:0000313" key="6">
    <source>
        <dbReference type="Proteomes" id="UP000198287"/>
    </source>
</evidence>
<dbReference type="EMBL" id="LNIX01000044">
    <property type="protein sequence ID" value="OXA38597.1"/>
    <property type="molecule type" value="Genomic_DNA"/>
</dbReference>
<evidence type="ECO:0000313" key="5">
    <source>
        <dbReference type="EMBL" id="OXA38597.1"/>
    </source>
</evidence>
<dbReference type="PANTHER" id="PTHR47331">
    <property type="entry name" value="PHD-TYPE DOMAIN-CONTAINING PROTEIN"/>
    <property type="match status" value="1"/>
</dbReference>
<dbReference type="InterPro" id="IPR008042">
    <property type="entry name" value="Retrotrans_Pao"/>
</dbReference>
<dbReference type="STRING" id="158441.A0A226D1L6"/>
<feature type="transmembrane region" description="Helical" evidence="3">
    <location>
        <begin position="131"/>
        <end position="162"/>
    </location>
</feature>
<comment type="caution">
    <text evidence="5">The sequence shown here is derived from an EMBL/GenBank/DDBJ whole genome shotgun (WGS) entry which is preliminary data.</text>
</comment>
<keyword evidence="3" id="KW-0812">Transmembrane</keyword>
<sequence length="2058" mass="236440">MYSENFYKIFHLEFLLASGIGVCSFQFNRRTRLLYATPALKRRCLLSSTFTAFHIFFHAGSTLQMVMYGGDSDSHFYIRYIYTIVSVLEFCGVVIVKWNEDDILHVINQLMRYIVNFYGKWMPNYDPTKDFVSIMTTIICFLLLIGPSVAIPLAPLFFLLFPSSPAHIYSLVPSNSSDIVKWAVFILNVADSTLISTLVWYALMIFITAAVDGLTTKLTRLIEVKEQIQELDQKVLDMMLDEKTPELQYDEEFASIEEYREKVIAIQLKVERKFGPRSGSPSPTNSSYSTASSGRAKRNYKLPKIELMKFDGELRNWLEWWGQFAKIHEDPDLHATDKFHYLSQSMVSGSRAADLVKSFPKTDDNYPKAVESLKERFGKDDILVDMYMFKIRYTRQLAELLLSKDKPPLAKFYDSLQTQLQALQSLGVKSERDTLFLRPLIETSLPKEILTAWYRSPLSEEDGSKLQPVKTKLDFLMQFLRNEVEREGKLKLAYGVRDKKTTHVERQQAPHDDLPTAAGLFAGMTISCCFCGKGHASQDCIKAQSMTEEEKKAKIKEKKACYQCLRPGHPANKCRTPIRCPICTKKHYAVMCPDSGNKPRTNPDQQRRLPEGPPNQQFVSMWNQSSGGVLLGTVLSSIKAETAAKFGFHKVGEEFRRSVLYGGVVTPPRMFSKYEVHVNSLDGRVKKMLTLVDEPRICGSIPRVPIGPWINQLQEKNIWFNDFRSDSEEIEILVGNDHYQQLLTRRRITLTCGLTAVETVFGWTLNGRVPEDAMQFQDVNSARLMVSMTLSHANVQDLWELDTIGIRDPTESKTKEKRDLDALKQFSETVTRKEDGRYSVTLPWVHGVQNIPNNYSVAEKRLQFTTQKLLKDGVYEEYDGIFKAWEEEGIIQEVKDDSKLCHYLPHRHVLKPESQTTPVRPVFDASCKTGRNPSLNDCLEKGPNLLELIPSILMRFREKNVGVISDIRKAFQMIDVQDRDCDFLRFLWWTSSEEKTIKIYRHHRVVFGVNCSPFLLGAVINKHLDSAAPDQQRMAMQLKNSLYVDNCVTSVNSMAEYERFKLCSTNLLAEAKMELRQWEFGFVEEFGVGVNYSLDSQGLNSPQNQDTAVLGLKWNKRRDTLRCVITAAENLEKITKRILLSQIQKTFDPLGFLSPALLIPKLLMQECWTKKIGWDEELPDQIRVRYLDWMKNYGLLSDVEIRRQAGSIIVDAAPRSRQELHVFCDASTHAYAAVVFLREVNERGITVSILQSKTRLAPIKTVTIPRLELLACTVGARLAQSVIKAMRSDLPTFYWSDSTTALAWISRNNEWGTFVGNRVKEICQLSNPDDWRHVPGIYNPADLPSRGCDPVKFLESRWWEGPAWLKQSSDQWPSENMKYDEETIHVEERKSAAVAKLLNEVQNPWFTPFSTYQKNIHFIAWMTRFVKYLQKLQYHKGHLTGSEILDAEKKIWKLVQNDVFPKVSKFMHGVNVDLDGDGLLRVRTRLLNRSDMEDFKRPILLPKKHQLVEQLIISEHRINCHAGTQLLTGIIRERFWILQARRSIRSVIAKCVQYRRLKVKNLEVEPAALPEDRVKNAKVFEVIGVDLAGPLYLKDNNKCGSYCSPAHDNGTNFVGADNAFKRMDWNKIASTVQLNRIQWKFNPPSAAWWGGFWERMVRTMKELLRRTLGKSTLTYDKLHTLICEVEGVINRRPLTALSDSADDLSPLTPSLFLDEMPCPDYNEFLDASGFQAINKKRKSLLEQIKMRFRKEYLAMLVQRQKEKKTVEVAVGDVVLVGSDNQKRWEWPMARILELIPGKDGEVRVAKVKTAHGILFRPLQRLFPMEVTTAEPILKMEPKTPIREDGQVSQPSSSPEVFITRFGRQFFTKEVGGYCRPTFLLIWLEFRATCGKRLRYRTSPELRHVDNLTQEYRCVELLHTEFMRTAGLVFLAFQFCMAQFSLVCNYSVINEWERLDFFTAGMLVLFGVTLQTIWAIVLELAGRFHSQSKRTLGSWKALDFKSVTEKKYMSKFRKGCYPLAIGERGLFIVKRISVLKFLRAIVKGTFRALLTIGGTGKHA</sequence>
<dbReference type="Pfam" id="PF03564">
    <property type="entry name" value="DUF1759"/>
    <property type="match status" value="1"/>
</dbReference>
<evidence type="ECO:0000256" key="2">
    <source>
        <dbReference type="SAM" id="MobiDB-lite"/>
    </source>
</evidence>
<dbReference type="GO" id="GO:0042575">
    <property type="term" value="C:DNA polymerase complex"/>
    <property type="evidence" value="ECO:0007669"/>
    <property type="project" value="UniProtKB-ARBA"/>
</dbReference>
<keyword evidence="6" id="KW-1185">Reference proteome</keyword>
<dbReference type="InterPro" id="IPR005312">
    <property type="entry name" value="DUF1759"/>
</dbReference>
<dbReference type="Proteomes" id="UP000198287">
    <property type="component" value="Unassembled WGS sequence"/>
</dbReference>
<evidence type="ECO:0000256" key="3">
    <source>
        <dbReference type="SAM" id="Phobius"/>
    </source>
</evidence>
<dbReference type="Pfam" id="PF05380">
    <property type="entry name" value="Peptidase_A17"/>
    <property type="match status" value="1"/>
</dbReference>
<feature type="transmembrane region" description="Helical" evidence="3">
    <location>
        <begin position="76"/>
        <end position="96"/>
    </location>
</feature>
<keyword evidence="1" id="KW-0862">Zinc</keyword>
<dbReference type="GO" id="GO:0008270">
    <property type="term" value="F:zinc ion binding"/>
    <property type="evidence" value="ECO:0007669"/>
    <property type="project" value="UniProtKB-KW"/>
</dbReference>
<keyword evidence="3" id="KW-0472">Membrane</keyword>
<evidence type="ECO:0000256" key="1">
    <source>
        <dbReference type="PROSITE-ProRule" id="PRU00047"/>
    </source>
</evidence>
<reference evidence="5 6" key="1">
    <citation type="submission" date="2015-12" db="EMBL/GenBank/DDBJ databases">
        <title>The genome of Folsomia candida.</title>
        <authorList>
            <person name="Faddeeva A."/>
            <person name="Derks M.F."/>
            <person name="Anvar Y."/>
            <person name="Smit S."/>
            <person name="Van Straalen N."/>
            <person name="Roelofs D."/>
        </authorList>
    </citation>
    <scope>NUCLEOTIDE SEQUENCE [LARGE SCALE GENOMIC DNA]</scope>
    <source>
        <strain evidence="5 6">VU population</strain>
        <tissue evidence="5">Whole body</tissue>
    </source>
</reference>
<feature type="transmembrane region" description="Helical" evidence="3">
    <location>
        <begin position="1959"/>
        <end position="1980"/>
    </location>
</feature>
<evidence type="ECO:0000259" key="4">
    <source>
        <dbReference type="PROSITE" id="PS50158"/>
    </source>
</evidence>
<feature type="transmembrane region" description="Helical" evidence="3">
    <location>
        <begin position="1927"/>
        <end position="1947"/>
    </location>
</feature>
<dbReference type="SUPFAM" id="SSF53098">
    <property type="entry name" value="Ribonuclease H-like"/>
    <property type="match status" value="1"/>
</dbReference>
<dbReference type="GO" id="GO:0003676">
    <property type="term" value="F:nucleic acid binding"/>
    <property type="evidence" value="ECO:0007669"/>
    <property type="project" value="InterPro"/>
</dbReference>
<dbReference type="InterPro" id="IPR012337">
    <property type="entry name" value="RNaseH-like_sf"/>
</dbReference>
<keyword evidence="1" id="KW-0479">Metal-binding</keyword>
<keyword evidence="1" id="KW-0863">Zinc-finger</keyword>
<dbReference type="GO" id="GO:0071897">
    <property type="term" value="P:DNA biosynthetic process"/>
    <property type="evidence" value="ECO:0007669"/>
    <property type="project" value="UniProtKB-ARBA"/>
</dbReference>
<dbReference type="InterPro" id="IPR001878">
    <property type="entry name" value="Znf_CCHC"/>
</dbReference>
<proteinExistence type="predicted"/>
<name>A0A226D1L6_FOLCA</name>
<feature type="transmembrane region" description="Helical" evidence="3">
    <location>
        <begin position="45"/>
        <end position="70"/>
    </location>
</feature>
<dbReference type="InterPro" id="IPR036397">
    <property type="entry name" value="RNaseH_sf"/>
</dbReference>
<keyword evidence="3" id="KW-1133">Transmembrane helix</keyword>
<dbReference type="InterPro" id="IPR043502">
    <property type="entry name" value="DNA/RNA_pol_sf"/>
</dbReference>
<protein>
    <submittedName>
        <fullName evidence="5">Gag polyprotein</fullName>
    </submittedName>
</protein>
<organism evidence="5 6">
    <name type="scientific">Folsomia candida</name>
    <name type="common">Springtail</name>
    <dbReference type="NCBI Taxonomy" id="158441"/>
    <lineage>
        <taxon>Eukaryota</taxon>
        <taxon>Metazoa</taxon>
        <taxon>Ecdysozoa</taxon>
        <taxon>Arthropoda</taxon>
        <taxon>Hexapoda</taxon>
        <taxon>Collembola</taxon>
        <taxon>Entomobryomorpha</taxon>
        <taxon>Isotomoidea</taxon>
        <taxon>Isotomidae</taxon>
        <taxon>Proisotominae</taxon>
        <taxon>Folsomia</taxon>
    </lineage>
</organism>
<dbReference type="Pfam" id="PF18701">
    <property type="entry name" value="DUF5641"/>
    <property type="match status" value="1"/>
</dbReference>
<dbReference type="Gene3D" id="3.30.420.10">
    <property type="entry name" value="Ribonuclease H-like superfamily/Ribonuclease H"/>
    <property type="match status" value="1"/>
</dbReference>
<dbReference type="InterPro" id="IPR040676">
    <property type="entry name" value="DUF5641"/>
</dbReference>
<dbReference type="PROSITE" id="PS50158">
    <property type="entry name" value="ZF_CCHC"/>
    <property type="match status" value="1"/>
</dbReference>
<feature type="transmembrane region" description="Helical" evidence="3">
    <location>
        <begin position="6"/>
        <end position="25"/>
    </location>
</feature>
<feature type="domain" description="CCHC-type" evidence="4">
    <location>
        <begin position="561"/>
        <end position="575"/>
    </location>
</feature>